<dbReference type="Proteomes" id="UP000886819">
    <property type="component" value="Unassembled WGS sequence"/>
</dbReference>
<dbReference type="AlphaFoldDB" id="A0A9D0YUX2"/>
<dbReference type="PANTHER" id="PTHR41368:SF1">
    <property type="entry name" value="PROTEIN YGHO"/>
    <property type="match status" value="1"/>
</dbReference>
<gene>
    <name evidence="2" type="ORF">IAA66_03880</name>
</gene>
<dbReference type="SUPFAM" id="SSF55729">
    <property type="entry name" value="Acyl-CoA N-acyltransferases (Nat)"/>
    <property type="match status" value="1"/>
</dbReference>
<dbReference type="PANTHER" id="PTHR41368">
    <property type="entry name" value="PROTEIN YGHO"/>
    <property type="match status" value="1"/>
</dbReference>
<protein>
    <recommendedName>
        <fullName evidence="1">N-acetyltransferase domain-containing protein</fullName>
    </recommendedName>
</protein>
<dbReference type="Gene3D" id="3.40.630.30">
    <property type="match status" value="1"/>
</dbReference>
<dbReference type="EMBL" id="DVFI01000056">
    <property type="protein sequence ID" value="HIQ62711.1"/>
    <property type="molecule type" value="Genomic_DNA"/>
</dbReference>
<dbReference type="GO" id="GO:0016747">
    <property type="term" value="F:acyltransferase activity, transferring groups other than amino-acyl groups"/>
    <property type="evidence" value="ECO:0007669"/>
    <property type="project" value="InterPro"/>
</dbReference>
<reference evidence="2" key="2">
    <citation type="journal article" date="2021" name="PeerJ">
        <title>Extensive microbial diversity within the chicken gut microbiome revealed by metagenomics and culture.</title>
        <authorList>
            <person name="Gilroy R."/>
            <person name="Ravi A."/>
            <person name="Getino M."/>
            <person name="Pursley I."/>
            <person name="Horton D.L."/>
            <person name="Alikhan N.F."/>
            <person name="Baker D."/>
            <person name="Gharbi K."/>
            <person name="Hall N."/>
            <person name="Watson M."/>
            <person name="Adriaenssens E.M."/>
            <person name="Foster-Nyarko E."/>
            <person name="Jarju S."/>
            <person name="Secka A."/>
            <person name="Antonio M."/>
            <person name="Oren A."/>
            <person name="Chaudhuri R.R."/>
            <person name="La Ragione R."/>
            <person name="Hildebrand F."/>
            <person name="Pallen M.J."/>
        </authorList>
    </citation>
    <scope>NUCLEOTIDE SEQUENCE</scope>
    <source>
        <strain evidence="2">ChiHile30-977</strain>
    </source>
</reference>
<evidence type="ECO:0000313" key="2">
    <source>
        <dbReference type="EMBL" id="HIQ62711.1"/>
    </source>
</evidence>
<dbReference type="PROSITE" id="PS51186">
    <property type="entry name" value="GNAT"/>
    <property type="match status" value="1"/>
</dbReference>
<evidence type="ECO:0000313" key="3">
    <source>
        <dbReference type="Proteomes" id="UP000886819"/>
    </source>
</evidence>
<feature type="domain" description="N-acetyltransferase" evidence="1">
    <location>
        <begin position="219"/>
        <end position="372"/>
    </location>
</feature>
<organism evidence="2 3">
    <name type="scientific">Candidatus Avichristensenella intestinipullorum</name>
    <dbReference type="NCBI Taxonomy" id="2840693"/>
    <lineage>
        <taxon>Bacteria</taxon>
        <taxon>Bacillati</taxon>
        <taxon>Bacillota</taxon>
        <taxon>Clostridia</taxon>
        <taxon>Candidatus Avichristensenella</taxon>
    </lineage>
</organism>
<comment type="caution">
    <text evidence="2">The sequence shown here is derived from an EMBL/GenBank/DDBJ whole genome shotgun (WGS) entry which is preliminary data.</text>
</comment>
<sequence>MLHIQEIAPTRKAMRAFVRFPLTLYRNDPHYVQPLVEQQVRALLGRRNALVSNGVQCFLMAYDGDRPVGRLLAGIDFRLIQRLGRRQGYISLFECIDDQAAANALFDAAKTFLKLNGITSVVGPSPAAFDDFGRGLLLDGGGAPPTVLSPYNPPYYARLFEGYGFSRHSDCFAYDLPLERMADSRYDDVLRRAQQRFGYHVEHVDVRRDLKRYARTFARIIAESVPSDWEGMPPTAERLYYELKNIRSLLWPDYLIIAQAGQRPIGFLAALPDYNALLRRVRRHLPPFRWLALAGRPHVERLRAVMEYVVPEYQNKGVEVSMVALAAEAARRNGVSSVEGSMIDEQNLKGRLTMEKLGGTVCRVYRQYRLNL</sequence>
<proteinExistence type="predicted"/>
<dbReference type="InterPro" id="IPR039968">
    <property type="entry name" value="BcerS-like"/>
</dbReference>
<evidence type="ECO:0000259" key="1">
    <source>
        <dbReference type="PROSITE" id="PS51186"/>
    </source>
</evidence>
<reference evidence="2" key="1">
    <citation type="submission" date="2020-10" db="EMBL/GenBank/DDBJ databases">
        <authorList>
            <person name="Gilroy R."/>
        </authorList>
    </citation>
    <scope>NUCLEOTIDE SEQUENCE</scope>
    <source>
        <strain evidence="2">ChiHile30-977</strain>
    </source>
</reference>
<accession>A0A9D0YUX2</accession>
<dbReference type="InterPro" id="IPR000182">
    <property type="entry name" value="GNAT_dom"/>
</dbReference>
<name>A0A9D0YUX2_9FIRM</name>
<dbReference type="InterPro" id="IPR016181">
    <property type="entry name" value="Acyl_CoA_acyltransferase"/>
</dbReference>